<dbReference type="eggNOG" id="ENOG502QU0A">
    <property type="taxonomic scope" value="Eukaryota"/>
</dbReference>
<sequence length="320" mass="36047">MFSTLQKQIARPSASLPPGFRFHPTDEELIIHYLKQKASPSSNPPILIIADVNIYKFNPWELPDKAFFGENEWFFFSPRDKKYPNGTRPNRAAASGYWKATGTDKPIISSVGSQCLGMKKALVFYKGHPPKGVKTDWMMTEYMLLDDYFSSQRPKGSMRLDDWVLCRVRQKSKVPQQLGGRNYSGSSCSPPFSRGYLQGQEMTIENANILHGHHQLPAQYQMSPLESEELDEKGQIMDLQEGSPEYSLSNSPKTIDSNVRNVLKSIERELSVGALDELLPSQPDKRLKVSASDNSPANASVFQISFPAPSASYQQHFSEF</sequence>
<evidence type="ECO:0000256" key="2">
    <source>
        <dbReference type="ARBA" id="ARBA00023015"/>
    </source>
</evidence>
<name>A0A061GFH9_THECC</name>
<gene>
    <name evidence="7" type="ORF">TCM_029796</name>
</gene>
<dbReference type="EMBL" id="CM001884">
    <property type="protein sequence ID" value="EOY28148.1"/>
    <property type="molecule type" value="Genomic_DNA"/>
</dbReference>
<keyword evidence="3" id="KW-0238">DNA-binding</keyword>
<dbReference type="GO" id="GO:0005634">
    <property type="term" value="C:nucleus"/>
    <property type="evidence" value="ECO:0007669"/>
    <property type="project" value="UniProtKB-SubCell"/>
</dbReference>
<proteinExistence type="predicted"/>
<dbReference type="Proteomes" id="UP000026915">
    <property type="component" value="Chromosome 6"/>
</dbReference>
<accession>A0A061GFH9</accession>
<dbReference type="PROSITE" id="PS51005">
    <property type="entry name" value="NAC"/>
    <property type="match status" value="1"/>
</dbReference>
<evidence type="ECO:0000313" key="7">
    <source>
        <dbReference type="EMBL" id="EOY28148.1"/>
    </source>
</evidence>
<reference evidence="7 8" key="1">
    <citation type="journal article" date="2013" name="Genome Biol.">
        <title>The genome sequence of the most widely cultivated cacao type and its use to identify candidate genes regulating pod color.</title>
        <authorList>
            <person name="Motamayor J.C."/>
            <person name="Mockaitis K."/>
            <person name="Schmutz J."/>
            <person name="Haiminen N."/>
            <person name="Iii D.L."/>
            <person name="Cornejo O."/>
            <person name="Findley S.D."/>
            <person name="Zheng P."/>
            <person name="Utro F."/>
            <person name="Royaert S."/>
            <person name="Saski C."/>
            <person name="Jenkins J."/>
            <person name="Podicheti R."/>
            <person name="Zhao M."/>
            <person name="Scheffler B.E."/>
            <person name="Stack J.C."/>
            <person name="Feltus F.A."/>
            <person name="Mustiga G.M."/>
            <person name="Amores F."/>
            <person name="Phillips W."/>
            <person name="Marelli J.P."/>
            <person name="May G.D."/>
            <person name="Shapiro H."/>
            <person name="Ma J."/>
            <person name="Bustamante C.D."/>
            <person name="Schnell R.J."/>
            <person name="Main D."/>
            <person name="Gilbert D."/>
            <person name="Parida L."/>
            <person name="Kuhn D.N."/>
        </authorList>
    </citation>
    <scope>NUCLEOTIDE SEQUENCE [LARGE SCALE GENOMIC DNA]</scope>
    <source>
        <strain evidence="8">cv. Matina 1-6</strain>
    </source>
</reference>
<dbReference type="Gramene" id="EOY28148">
    <property type="protein sequence ID" value="EOY28148"/>
    <property type="gene ID" value="TCM_029796"/>
</dbReference>
<organism evidence="7 8">
    <name type="scientific">Theobroma cacao</name>
    <name type="common">Cacao</name>
    <name type="synonym">Cocoa</name>
    <dbReference type="NCBI Taxonomy" id="3641"/>
    <lineage>
        <taxon>Eukaryota</taxon>
        <taxon>Viridiplantae</taxon>
        <taxon>Streptophyta</taxon>
        <taxon>Embryophyta</taxon>
        <taxon>Tracheophyta</taxon>
        <taxon>Spermatophyta</taxon>
        <taxon>Magnoliopsida</taxon>
        <taxon>eudicotyledons</taxon>
        <taxon>Gunneridae</taxon>
        <taxon>Pentapetalae</taxon>
        <taxon>rosids</taxon>
        <taxon>malvids</taxon>
        <taxon>Malvales</taxon>
        <taxon>Malvaceae</taxon>
        <taxon>Byttnerioideae</taxon>
        <taxon>Theobroma</taxon>
    </lineage>
</organism>
<dbReference type="STRING" id="3641.A0A061GFH9"/>
<evidence type="ECO:0000256" key="4">
    <source>
        <dbReference type="ARBA" id="ARBA00023163"/>
    </source>
</evidence>
<comment type="subcellular location">
    <subcellularLocation>
        <location evidence="1">Nucleus</location>
    </subcellularLocation>
</comment>
<evidence type="ECO:0000256" key="1">
    <source>
        <dbReference type="ARBA" id="ARBA00004123"/>
    </source>
</evidence>
<dbReference type="GO" id="GO:0003677">
    <property type="term" value="F:DNA binding"/>
    <property type="evidence" value="ECO:0007669"/>
    <property type="project" value="UniProtKB-KW"/>
</dbReference>
<keyword evidence="2" id="KW-0805">Transcription regulation</keyword>
<dbReference type="GO" id="GO:0006355">
    <property type="term" value="P:regulation of DNA-templated transcription"/>
    <property type="evidence" value="ECO:0007669"/>
    <property type="project" value="InterPro"/>
</dbReference>
<protein>
    <submittedName>
        <fullName evidence="7">NAC domain containing protein 25</fullName>
    </submittedName>
</protein>
<evidence type="ECO:0000259" key="6">
    <source>
        <dbReference type="PROSITE" id="PS51005"/>
    </source>
</evidence>
<keyword evidence="8" id="KW-1185">Reference proteome</keyword>
<dbReference type="AlphaFoldDB" id="A0A061GFH9"/>
<dbReference type="PANTHER" id="PTHR31744">
    <property type="entry name" value="PROTEIN CUP-SHAPED COTYLEDON 2-RELATED"/>
    <property type="match status" value="1"/>
</dbReference>
<dbReference type="InParanoid" id="A0A061GFH9"/>
<dbReference type="Gene3D" id="2.170.150.80">
    <property type="entry name" value="NAC domain"/>
    <property type="match status" value="1"/>
</dbReference>
<dbReference type="InterPro" id="IPR003441">
    <property type="entry name" value="NAC-dom"/>
</dbReference>
<dbReference type="InterPro" id="IPR036093">
    <property type="entry name" value="NAC_dom_sf"/>
</dbReference>
<keyword evidence="4" id="KW-0804">Transcription</keyword>
<evidence type="ECO:0000313" key="8">
    <source>
        <dbReference type="Proteomes" id="UP000026915"/>
    </source>
</evidence>
<evidence type="ECO:0000256" key="3">
    <source>
        <dbReference type="ARBA" id="ARBA00023125"/>
    </source>
</evidence>
<dbReference type="HOGENOM" id="CLU_035664_8_5_1"/>
<dbReference type="PANTHER" id="PTHR31744:SF233">
    <property type="entry name" value="NAC DOMAIN-CONTAINING PROTEIN 72-LIKE"/>
    <property type="match status" value="1"/>
</dbReference>
<dbReference type="Pfam" id="PF02365">
    <property type="entry name" value="NAM"/>
    <property type="match status" value="1"/>
</dbReference>
<evidence type="ECO:0000256" key="5">
    <source>
        <dbReference type="ARBA" id="ARBA00023242"/>
    </source>
</evidence>
<dbReference type="SUPFAM" id="SSF101941">
    <property type="entry name" value="NAC domain"/>
    <property type="match status" value="1"/>
</dbReference>
<dbReference type="OMA" id="MDQMVGL"/>
<feature type="domain" description="NAC" evidence="6">
    <location>
        <begin position="16"/>
        <end position="171"/>
    </location>
</feature>
<keyword evidence="5" id="KW-0539">Nucleus</keyword>